<dbReference type="GO" id="GO:0033617">
    <property type="term" value="P:mitochondrial respiratory chain complex IV assembly"/>
    <property type="evidence" value="ECO:0007669"/>
    <property type="project" value="InterPro"/>
</dbReference>
<evidence type="ECO:0000256" key="2">
    <source>
        <dbReference type="ARBA" id="ARBA00009575"/>
    </source>
</evidence>
<evidence type="ECO:0000256" key="6">
    <source>
        <dbReference type="ARBA" id="ARBA00022989"/>
    </source>
</evidence>
<keyword evidence="8 9" id="KW-0472">Membrane</keyword>
<evidence type="ECO:0000256" key="7">
    <source>
        <dbReference type="ARBA" id="ARBA00023128"/>
    </source>
</evidence>
<evidence type="ECO:0000256" key="3">
    <source>
        <dbReference type="ARBA" id="ARBA00017689"/>
    </source>
</evidence>
<proteinExistence type="inferred from homology"/>
<keyword evidence="7 9" id="KW-0496">Mitochondrion</keyword>
<gene>
    <name evidence="11" type="ORF">PCON_14310</name>
</gene>
<evidence type="ECO:0000313" key="11">
    <source>
        <dbReference type="EMBL" id="CCX33270.1"/>
    </source>
</evidence>
<dbReference type="PRINTS" id="PR02049">
    <property type="entry name" value="PROTEINF36A"/>
</dbReference>
<organism evidence="11 12">
    <name type="scientific">Pyronema omphalodes (strain CBS 100304)</name>
    <name type="common">Pyronema confluens</name>
    <dbReference type="NCBI Taxonomy" id="1076935"/>
    <lineage>
        <taxon>Eukaryota</taxon>
        <taxon>Fungi</taxon>
        <taxon>Dikarya</taxon>
        <taxon>Ascomycota</taxon>
        <taxon>Pezizomycotina</taxon>
        <taxon>Pezizomycetes</taxon>
        <taxon>Pezizales</taxon>
        <taxon>Pyronemataceae</taxon>
        <taxon>Pyronema</taxon>
    </lineage>
</organism>
<dbReference type="GO" id="GO:0005743">
    <property type="term" value="C:mitochondrial inner membrane"/>
    <property type="evidence" value="ECO:0007669"/>
    <property type="project" value="UniProtKB-SubCell"/>
</dbReference>
<keyword evidence="12" id="KW-1185">Reference proteome</keyword>
<sequence>MSDSAPTEPTPTPAAPAAEQPKRYLTPPTDAPANNFAREGQVGLDDAVKTITLDDFKKVHLQPCFREANLYGMGAGFGVGGLRFVFGGNVARSCNWAVGGFILTTIGCYERCQYQRRKEKDGMRRAAEIIEKKRIEREAKIAEIRARKAAGLSGSSAVPEHTQVTVQPEGMEKIQGSQRAWYKFW</sequence>
<evidence type="ECO:0000256" key="9">
    <source>
        <dbReference type="PIRNR" id="PIRNR007871"/>
    </source>
</evidence>
<dbReference type="Pfam" id="PF12597">
    <property type="entry name" value="Cox20"/>
    <property type="match status" value="1"/>
</dbReference>
<dbReference type="PIRSF" id="PIRSF007871">
    <property type="entry name" value="Cox20"/>
    <property type="match status" value="1"/>
</dbReference>
<comment type="function">
    <text evidence="9">Involved in the assembly of the cytochrome c oxidase complex.</text>
</comment>
<keyword evidence="4" id="KW-0812">Transmembrane</keyword>
<evidence type="ECO:0000256" key="8">
    <source>
        <dbReference type="ARBA" id="ARBA00023136"/>
    </source>
</evidence>
<dbReference type="Proteomes" id="UP000018144">
    <property type="component" value="Unassembled WGS sequence"/>
</dbReference>
<dbReference type="EMBL" id="HF936042">
    <property type="protein sequence ID" value="CCX33270.1"/>
    <property type="molecule type" value="Genomic_DNA"/>
</dbReference>
<evidence type="ECO:0000256" key="5">
    <source>
        <dbReference type="ARBA" id="ARBA00022792"/>
    </source>
</evidence>
<evidence type="ECO:0000313" key="12">
    <source>
        <dbReference type="Proteomes" id="UP000018144"/>
    </source>
</evidence>
<dbReference type="InterPro" id="IPR022533">
    <property type="entry name" value="Cox20"/>
</dbReference>
<dbReference type="PANTHER" id="PTHR31586:SF1">
    <property type="entry name" value="CYTOCHROME C OXIDASE ASSEMBLY PROTEIN COX20, MITOCHONDRIAL"/>
    <property type="match status" value="1"/>
</dbReference>
<keyword evidence="5 9" id="KW-0999">Mitochondrion inner membrane</keyword>
<comment type="similarity">
    <text evidence="2 9">Belongs to the COX20 family.</text>
</comment>
<reference evidence="11 12" key="1">
    <citation type="journal article" date="2013" name="PLoS Genet.">
        <title>The genome and development-dependent transcriptomes of Pyronema confluens: a window into fungal evolution.</title>
        <authorList>
            <person name="Traeger S."/>
            <person name="Altegoer F."/>
            <person name="Freitag M."/>
            <person name="Gabaldon T."/>
            <person name="Kempken F."/>
            <person name="Kumar A."/>
            <person name="Marcet-Houben M."/>
            <person name="Poggeler S."/>
            <person name="Stajich J.E."/>
            <person name="Nowrousian M."/>
        </authorList>
    </citation>
    <scope>NUCLEOTIDE SEQUENCE [LARGE SCALE GENOMIC DNA]</scope>
    <source>
        <strain evidence="12">CBS 100304</strain>
        <tissue evidence="11">Vegetative mycelium</tissue>
    </source>
</reference>
<name>U4LU05_PYROM</name>
<feature type="region of interest" description="Disordered" evidence="10">
    <location>
        <begin position="1"/>
        <end position="31"/>
    </location>
</feature>
<dbReference type="eggNOG" id="ENOG502S3BD">
    <property type="taxonomic scope" value="Eukaryota"/>
</dbReference>
<comment type="subcellular location">
    <subcellularLocation>
        <location evidence="1 9">Mitochondrion inner membrane</location>
    </subcellularLocation>
</comment>
<evidence type="ECO:0000256" key="10">
    <source>
        <dbReference type="SAM" id="MobiDB-lite"/>
    </source>
</evidence>
<dbReference type="PANTHER" id="PTHR31586">
    <property type="entry name" value="CYTOCHROME C OXIDASE PROTEIN 20"/>
    <property type="match status" value="1"/>
</dbReference>
<protein>
    <recommendedName>
        <fullName evidence="3 9">Cytochrome c oxidase assembly protein COX20, mitochondrial</fullName>
    </recommendedName>
</protein>
<evidence type="ECO:0000256" key="4">
    <source>
        <dbReference type="ARBA" id="ARBA00022692"/>
    </source>
</evidence>
<dbReference type="OrthoDB" id="14603at2759"/>
<dbReference type="OMA" id="CFREANL"/>
<keyword evidence="6" id="KW-1133">Transmembrane helix</keyword>
<dbReference type="AlphaFoldDB" id="U4LU05"/>
<accession>U4LU05</accession>
<evidence type="ECO:0000256" key="1">
    <source>
        <dbReference type="ARBA" id="ARBA00004273"/>
    </source>
</evidence>